<evidence type="ECO:0000313" key="4">
    <source>
        <dbReference type="Proteomes" id="UP000183940"/>
    </source>
</evidence>
<feature type="signal peptide" evidence="1">
    <location>
        <begin position="1"/>
        <end position="33"/>
    </location>
</feature>
<feature type="domain" description="Tll0287-like" evidence="2">
    <location>
        <begin position="55"/>
        <end position="214"/>
    </location>
</feature>
<proteinExistence type="predicted"/>
<reference evidence="3" key="1">
    <citation type="submission" date="2016-10" db="EMBL/GenBank/DDBJ databases">
        <title>CRISPR-Cas defence system in Roseofilum reptotaenium: evidence of a bacteriophage-cyanobacterium arms race in the coral black band disease.</title>
        <authorList>
            <person name="Buerger P."/>
            <person name="Wood-Charlson E.M."/>
            <person name="Weynberg K.D."/>
            <person name="Willis B."/>
            <person name="Van Oppen M.J."/>
        </authorList>
    </citation>
    <scope>NUCLEOTIDE SEQUENCE [LARGE SCALE GENOMIC DNA]</scope>
    <source>
        <strain evidence="3">AO1-A</strain>
    </source>
</reference>
<organism evidence="3 4">
    <name type="scientific">Roseofilum reptotaenium AO1-A</name>
    <dbReference type="NCBI Taxonomy" id="1925591"/>
    <lineage>
        <taxon>Bacteria</taxon>
        <taxon>Bacillati</taxon>
        <taxon>Cyanobacteriota</taxon>
        <taxon>Cyanophyceae</taxon>
        <taxon>Desertifilales</taxon>
        <taxon>Desertifilaceae</taxon>
        <taxon>Roseofilum</taxon>
    </lineage>
</organism>
<dbReference type="EMBL" id="MLAW01000047">
    <property type="protein sequence ID" value="OJJ20690.1"/>
    <property type="molecule type" value="Genomic_DNA"/>
</dbReference>
<dbReference type="Pfam" id="PF11845">
    <property type="entry name" value="Tll0287-like"/>
    <property type="match status" value="1"/>
</dbReference>
<keyword evidence="1" id="KW-0732">Signal</keyword>
<dbReference type="Proteomes" id="UP000183940">
    <property type="component" value="Unassembled WGS sequence"/>
</dbReference>
<evidence type="ECO:0000256" key="1">
    <source>
        <dbReference type="SAM" id="SignalP"/>
    </source>
</evidence>
<comment type="caution">
    <text evidence="3">The sequence shown here is derived from an EMBL/GenBank/DDBJ whole genome shotgun (WGS) entry which is preliminary data.</text>
</comment>
<dbReference type="InterPro" id="IPR021796">
    <property type="entry name" value="Tll0287-like_dom"/>
</dbReference>
<keyword evidence="4" id="KW-1185">Reference proteome</keyword>
<dbReference type="STRING" id="1925591.BI308_20545"/>
<feature type="chain" id="PRO_5012431281" description="Tll0287-like domain-containing protein" evidence="1">
    <location>
        <begin position="34"/>
        <end position="218"/>
    </location>
</feature>
<dbReference type="PROSITE" id="PS51257">
    <property type="entry name" value="PROKAR_LIPOPROTEIN"/>
    <property type="match status" value="1"/>
</dbReference>
<protein>
    <recommendedName>
        <fullName evidence="2">Tll0287-like domain-containing protein</fullName>
    </recommendedName>
</protein>
<dbReference type="AlphaFoldDB" id="A0A1L9QLX1"/>
<sequence length="218" mass="23807">MLILRTWIRSLKLKTISLFVLATAICLTAVSCAGGNSNSSTQTSGIDPALVVDYIHAVAESDRTAYTKHVVNRLKTLEGQEKSNGVVPAEATEAWQEADGIPLPAQMFRLGAELASEQGTFTYGLISPWNINDAQAPRGEFEEVGMQTVIDTGEPYKDYREISGQQYYSAIYPDVAIAEACVTCHNDHPIHKERYPDKIFELGDVMGGVVINLPLEGT</sequence>
<evidence type="ECO:0000259" key="2">
    <source>
        <dbReference type="Pfam" id="PF11845"/>
    </source>
</evidence>
<name>A0A1L9QLX1_9CYAN</name>
<accession>A0A1L9QLX1</accession>
<gene>
    <name evidence="3" type="ORF">BI308_20545</name>
</gene>
<evidence type="ECO:0000313" key="3">
    <source>
        <dbReference type="EMBL" id="OJJ20690.1"/>
    </source>
</evidence>